<reference evidence="1 2" key="1">
    <citation type="submission" date="2020-08" db="EMBL/GenBank/DDBJ databases">
        <title>Genomic Encyclopedia of Type Strains, Phase IV (KMG-IV): sequencing the most valuable type-strain genomes for metagenomic binning, comparative biology and taxonomic classification.</title>
        <authorList>
            <person name="Goeker M."/>
        </authorList>
    </citation>
    <scope>NUCLEOTIDE SEQUENCE [LARGE SCALE GENOMIC DNA]</scope>
    <source>
        <strain evidence="1 2">DSM 103526</strain>
    </source>
</reference>
<evidence type="ECO:0000313" key="2">
    <source>
        <dbReference type="Proteomes" id="UP000579281"/>
    </source>
</evidence>
<keyword evidence="2" id="KW-1185">Reference proteome</keyword>
<dbReference type="InterPro" id="IPR010022">
    <property type="entry name" value="XkdX"/>
</dbReference>
<accession>A0A841KY11</accession>
<dbReference type="AlphaFoldDB" id="A0A841KY11"/>
<evidence type="ECO:0008006" key="3">
    <source>
        <dbReference type="Google" id="ProtNLM"/>
    </source>
</evidence>
<name>A0A841KY11_9FIRM</name>
<dbReference type="Proteomes" id="UP000579281">
    <property type="component" value="Unassembled WGS sequence"/>
</dbReference>
<dbReference type="RefSeq" id="WP_243183530.1">
    <property type="nucleotide sequence ID" value="NZ_JACHEN010000044.1"/>
</dbReference>
<dbReference type="EMBL" id="JACHEN010000044">
    <property type="protein sequence ID" value="MBB6218646.1"/>
    <property type="molecule type" value="Genomic_DNA"/>
</dbReference>
<proteinExistence type="predicted"/>
<dbReference type="Pfam" id="PF09693">
    <property type="entry name" value="Phage_XkdX"/>
    <property type="match status" value="1"/>
</dbReference>
<organism evidence="1 2">
    <name type="scientific">Anaerosolibacter carboniphilus</name>
    <dbReference type="NCBI Taxonomy" id="1417629"/>
    <lineage>
        <taxon>Bacteria</taxon>
        <taxon>Bacillati</taxon>
        <taxon>Bacillota</taxon>
        <taxon>Clostridia</taxon>
        <taxon>Peptostreptococcales</taxon>
        <taxon>Thermotaleaceae</taxon>
        <taxon>Anaerosolibacter</taxon>
    </lineage>
</organism>
<comment type="caution">
    <text evidence="1">The sequence shown here is derived from an EMBL/GenBank/DDBJ whole genome shotgun (WGS) entry which is preliminary data.</text>
</comment>
<gene>
    <name evidence="1" type="ORF">HNQ80_004820</name>
</gene>
<sequence>MMTEFQKWQYYYGKGWASVEQLRLVVQYNKISPEEFEQITGQPYETPEE</sequence>
<protein>
    <recommendedName>
        <fullName evidence="3">XkdX family protein</fullName>
    </recommendedName>
</protein>
<evidence type="ECO:0000313" key="1">
    <source>
        <dbReference type="EMBL" id="MBB6218646.1"/>
    </source>
</evidence>